<dbReference type="PROSITE" id="PS00122">
    <property type="entry name" value="CARBOXYLESTERASE_B_1"/>
    <property type="match status" value="1"/>
</dbReference>
<feature type="compositionally biased region" description="Polar residues" evidence="4">
    <location>
        <begin position="427"/>
        <end position="439"/>
    </location>
</feature>
<evidence type="ECO:0000256" key="3">
    <source>
        <dbReference type="RuleBase" id="RU361235"/>
    </source>
</evidence>
<name>A0ABR1YFA4_9PEZI</name>
<reference evidence="6 7" key="1">
    <citation type="submission" date="2024-04" db="EMBL/GenBank/DDBJ databases">
        <title>Phyllosticta paracitricarpa is synonymous to the EU quarantine fungus P. citricarpa based on phylogenomic analyses.</title>
        <authorList>
            <consortium name="Lawrence Berkeley National Laboratory"/>
            <person name="Van Ingen-Buijs V.A."/>
            <person name="Van Westerhoven A.C."/>
            <person name="Haridas S."/>
            <person name="Skiadas P."/>
            <person name="Martin F."/>
            <person name="Groenewald J.Z."/>
            <person name="Crous P.W."/>
            <person name="Seidl M.F."/>
        </authorList>
    </citation>
    <scope>NUCLEOTIDE SEQUENCE [LARGE SCALE GENOMIC DNA]</scope>
    <source>
        <strain evidence="6 7">CBS 123374</strain>
    </source>
</reference>
<feature type="compositionally biased region" description="Low complexity" evidence="4">
    <location>
        <begin position="489"/>
        <end position="505"/>
    </location>
</feature>
<dbReference type="PANTHER" id="PTHR43142:SF11">
    <property type="entry name" value="CARBOXYLIC ESTER HYDROLASE"/>
    <property type="match status" value="1"/>
</dbReference>
<dbReference type="PANTHER" id="PTHR43142">
    <property type="entry name" value="CARBOXYLIC ESTER HYDROLASE"/>
    <property type="match status" value="1"/>
</dbReference>
<comment type="caution">
    <text evidence="6">The sequence shown here is derived from an EMBL/GenBank/DDBJ whole genome shotgun (WGS) entry which is preliminary data.</text>
</comment>
<keyword evidence="7" id="KW-1185">Reference proteome</keyword>
<dbReference type="Pfam" id="PF00135">
    <property type="entry name" value="COesterase"/>
    <property type="match status" value="1"/>
</dbReference>
<dbReference type="InterPro" id="IPR029058">
    <property type="entry name" value="AB_hydrolase_fold"/>
</dbReference>
<evidence type="ECO:0000256" key="2">
    <source>
        <dbReference type="ARBA" id="ARBA00022801"/>
    </source>
</evidence>
<comment type="similarity">
    <text evidence="1 3">Belongs to the type-B carboxylesterase/lipase family.</text>
</comment>
<evidence type="ECO:0000256" key="4">
    <source>
        <dbReference type="SAM" id="MobiDB-lite"/>
    </source>
</evidence>
<feature type="region of interest" description="Disordered" evidence="4">
    <location>
        <begin position="405"/>
        <end position="509"/>
    </location>
</feature>
<dbReference type="Gene3D" id="3.40.50.1820">
    <property type="entry name" value="alpha/beta hydrolase"/>
    <property type="match status" value="1"/>
</dbReference>
<dbReference type="GO" id="GO:0016787">
    <property type="term" value="F:hydrolase activity"/>
    <property type="evidence" value="ECO:0007669"/>
    <property type="project" value="UniProtKB-KW"/>
</dbReference>
<evidence type="ECO:0000259" key="5">
    <source>
        <dbReference type="Pfam" id="PF00135"/>
    </source>
</evidence>
<dbReference type="SUPFAM" id="SSF53474">
    <property type="entry name" value="alpha/beta-Hydrolases"/>
    <property type="match status" value="1"/>
</dbReference>
<dbReference type="EMBL" id="JBBWRZ010000011">
    <property type="protein sequence ID" value="KAK8226191.1"/>
    <property type="molecule type" value="Genomic_DNA"/>
</dbReference>
<keyword evidence="2 3" id="KW-0378">Hydrolase</keyword>
<evidence type="ECO:0000313" key="7">
    <source>
        <dbReference type="Proteomes" id="UP001492380"/>
    </source>
</evidence>
<gene>
    <name evidence="6" type="ORF">HDK90DRAFT_79024</name>
</gene>
<accession>A0ABR1YFA4</accession>
<protein>
    <recommendedName>
        <fullName evidence="3">Carboxylic ester hydrolase</fullName>
        <ecNumber evidence="3">3.1.1.-</ecNumber>
    </recommendedName>
</protein>
<proteinExistence type="inferred from homology"/>
<dbReference type="EC" id="3.1.1.-" evidence="3"/>
<sequence length="673" mass="72527">MSDSASFKHPALGQVRGKARDDTGVVQFLGIKYANLKDRFAPAELIEEAHGVDATKYGLPVISPPDSCDSEQKFIQETLPKPADAPKVQSDIDGLNLNVTVPSLQEKNLPVLVFIHGGGFRQGANWFPQFDFAQLVKFGVEKDMPFIGININYRLGLPGFLTSSELKEHGYLPNNGIRDQTVALKWVQKHIGGFGGDPDNVTLMGQSAGAISTIYQLNSSEPLFKRAIPLGGSPLLLRPMSSETAEASYRAVISAFGLADLPPAERLDRLRTLPPVELLTKIPPSVQMGPVVDGETVLEAHDFDQLKEQVERMPGAKWCRELLIGCCALDVSIFAYTHPRMAQSALATAFITSLTNSLSKYPTLAKRLLDTYGITPATPDPAALSALTELGSDISARAPARAYAAAWTTEQDPSPIGAEEAGDGDDQSPTRPRQQPSSAEQEEAHAVTSNPNLEGHRPDAEHTQTTTTTTTTTLPIHPGPPTSSKQKAPEAAATPTTPSSSSSSSQPKRHAHVLIFATPNPWPGKWHRRATHILDVAYLFLNYASAGLIPTHSLPVAHALASDVLSFTSGRGLRWNPFFFERCAEDDPAGTPLLASRARGAPGAVKGGKGLTREWQQVRPGKGAQVQVYGETAANAWEGAQEVAEDRLVRCVREEGVGVGVVARAWERWFAGF</sequence>
<evidence type="ECO:0000256" key="1">
    <source>
        <dbReference type="ARBA" id="ARBA00005964"/>
    </source>
</evidence>
<dbReference type="InterPro" id="IPR019826">
    <property type="entry name" value="Carboxylesterase_B_AS"/>
</dbReference>
<evidence type="ECO:0000313" key="6">
    <source>
        <dbReference type="EMBL" id="KAK8226191.1"/>
    </source>
</evidence>
<dbReference type="InterPro" id="IPR002018">
    <property type="entry name" value="CarbesteraseB"/>
</dbReference>
<feature type="compositionally biased region" description="Low complexity" evidence="4">
    <location>
        <begin position="463"/>
        <end position="473"/>
    </location>
</feature>
<dbReference type="Proteomes" id="UP001492380">
    <property type="component" value="Unassembled WGS sequence"/>
</dbReference>
<organism evidence="6 7">
    <name type="scientific">Phyllosticta capitalensis</name>
    <dbReference type="NCBI Taxonomy" id="121624"/>
    <lineage>
        <taxon>Eukaryota</taxon>
        <taxon>Fungi</taxon>
        <taxon>Dikarya</taxon>
        <taxon>Ascomycota</taxon>
        <taxon>Pezizomycotina</taxon>
        <taxon>Dothideomycetes</taxon>
        <taxon>Dothideomycetes incertae sedis</taxon>
        <taxon>Botryosphaeriales</taxon>
        <taxon>Phyllostictaceae</taxon>
        <taxon>Phyllosticta</taxon>
    </lineage>
</organism>
<feature type="domain" description="Carboxylesterase type B" evidence="5">
    <location>
        <begin position="12"/>
        <end position="411"/>
    </location>
</feature>